<dbReference type="OrthoDB" id="3352262at2"/>
<evidence type="ECO:0000313" key="1">
    <source>
        <dbReference type="EMBL" id="SCG72485.1"/>
    </source>
</evidence>
<evidence type="ECO:0000313" key="2">
    <source>
        <dbReference type="Proteomes" id="UP000198221"/>
    </source>
</evidence>
<dbReference type="Proteomes" id="UP000198221">
    <property type="component" value="Chromosome I"/>
</dbReference>
<dbReference type="SUPFAM" id="SSF52540">
    <property type="entry name" value="P-loop containing nucleoside triphosphate hydrolases"/>
    <property type="match status" value="1"/>
</dbReference>
<sequence length="407" mass="44390">MKPLWGYQQELLDRLKNPLRPRHAVVTAHPGTGIRKAIEAYLGELPSGSVALVLCPYAATVEQWADRLRAKDIAVTVLDSATVALRLLEGEPERGGRVLVATYARATHGPTSLVLSEVTFELIVHDQPMPGVTKQVDRLHSRARYVVALVDPQSTGFWSGWPLLADITFEDANREVGHPLFVNVPYELSTEERRLRREAVGLLSEYAALRKTPPLVPSDSRAELHARLLTVASGATPDVGAAGDKRSPRDDDLSDRAWRLLDQIEGSQDVDPRLDALDTILDRHLRVGVSCFILSSTPMDARYIADHLAGAGRKPRAVLTAEDPLAERRSSLQSTGPGDIVVATHGACAFFEGWPTGSIVISWSSRNHRELRDVLTTLDEASGVAVFRLTAQNPSADTPRPPGRSSG</sequence>
<gene>
    <name evidence="1" type="ORF">GA0070613_5090</name>
</gene>
<proteinExistence type="predicted"/>
<dbReference type="InterPro" id="IPR027417">
    <property type="entry name" value="P-loop_NTPase"/>
</dbReference>
<dbReference type="RefSeq" id="WP_157746526.1">
    <property type="nucleotide sequence ID" value="NZ_LT607754.1"/>
</dbReference>
<reference evidence="2" key="1">
    <citation type="submission" date="2016-06" db="EMBL/GenBank/DDBJ databases">
        <authorList>
            <person name="Varghese N."/>
            <person name="Submissions Spin"/>
        </authorList>
    </citation>
    <scope>NUCLEOTIDE SEQUENCE [LARGE SCALE GENOMIC DNA]</scope>
    <source>
        <strain evidence="2">DSM 43819</strain>
    </source>
</reference>
<evidence type="ECO:0008006" key="3">
    <source>
        <dbReference type="Google" id="ProtNLM"/>
    </source>
</evidence>
<dbReference type="Gene3D" id="3.40.50.300">
    <property type="entry name" value="P-loop containing nucleotide triphosphate hydrolases"/>
    <property type="match status" value="1"/>
</dbReference>
<keyword evidence="2" id="KW-1185">Reference proteome</keyword>
<name>A0A1C5JPH1_9ACTN</name>
<accession>A0A1C5JPH1</accession>
<organism evidence="1 2">
    <name type="scientific">Micromonospora inositola</name>
    <dbReference type="NCBI Taxonomy" id="47865"/>
    <lineage>
        <taxon>Bacteria</taxon>
        <taxon>Bacillati</taxon>
        <taxon>Actinomycetota</taxon>
        <taxon>Actinomycetes</taxon>
        <taxon>Micromonosporales</taxon>
        <taxon>Micromonosporaceae</taxon>
        <taxon>Micromonospora</taxon>
    </lineage>
</organism>
<protein>
    <recommendedName>
        <fullName evidence="3">Superfamily II DNA or RNA helicase</fullName>
    </recommendedName>
</protein>
<dbReference type="AlphaFoldDB" id="A0A1C5JPH1"/>
<dbReference type="EMBL" id="LT607754">
    <property type="protein sequence ID" value="SCG72485.1"/>
    <property type="molecule type" value="Genomic_DNA"/>
</dbReference>